<reference evidence="1 2" key="1">
    <citation type="journal article" date="2024" name="G3 (Bethesda)">
        <title>Genome assembly of Hibiscus sabdariffa L. provides insights into metabolisms of medicinal natural products.</title>
        <authorList>
            <person name="Kim T."/>
        </authorList>
    </citation>
    <scope>NUCLEOTIDE SEQUENCE [LARGE SCALE GENOMIC DNA]</scope>
    <source>
        <strain evidence="1">TK-2024</strain>
        <tissue evidence="1">Old leaves</tissue>
    </source>
</reference>
<accession>A0ABR2TWX0</accession>
<organism evidence="1 2">
    <name type="scientific">Hibiscus sabdariffa</name>
    <name type="common">roselle</name>
    <dbReference type="NCBI Taxonomy" id="183260"/>
    <lineage>
        <taxon>Eukaryota</taxon>
        <taxon>Viridiplantae</taxon>
        <taxon>Streptophyta</taxon>
        <taxon>Embryophyta</taxon>
        <taxon>Tracheophyta</taxon>
        <taxon>Spermatophyta</taxon>
        <taxon>Magnoliopsida</taxon>
        <taxon>eudicotyledons</taxon>
        <taxon>Gunneridae</taxon>
        <taxon>Pentapetalae</taxon>
        <taxon>rosids</taxon>
        <taxon>malvids</taxon>
        <taxon>Malvales</taxon>
        <taxon>Malvaceae</taxon>
        <taxon>Malvoideae</taxon>
        <taxon>Hibiscus</taxon>
    </lineage>
</organism>
<evidence type="ECO:0000313" key="2">
    <source>
        <dbReference type="Proteomes" id="UP001396334"/>
    </source>
</evidence>
<dbReference type="Proteomes" id="UP001396334">
    <property type="component" value="Unassembled WGS sequence"/>
</dbReference>
<dbReference type="EMBL" id="JBBPBN010000004">
    <property type="protein sequence ID" value="KAK9041864.1"/>
    <property type="molecule type" value="Genomic_DNA"/>
</dbReference>
<keyword evidence="2" id="KW-1185">Reference proteome</keyword>
<protein>
    <submittedName>
        <fullName evidence="1">Uncharacterized protein</fullName>
    </submittedName>
</protein>
<sequence length="84" mass="9490">MVQSDESVLNQSSLQTLKHTGFSKPETAMAPWNSVKMEHYWKAIFCMQMQLSLNMNMASATVLLHVNCDILPLPAFHMSMTANM</sequence>
<name>A0ABR2TWX0_9ROSI</name>
<comment type="caution">
    <text evidence="1">The sequence shown here is derived from an EMBL/GenBank/DDBJ whole genome shotgun (WGS) entry which is preliminary data.</text>
</comment>
<evidence type="ECO:0000313" key="1">
    <source>
        <dbReference type="EMBL" id="KAK9041864.1"/>
    </source>
</evidence>
<proteinExistence type="predicted"/>
<gene>
    <name evidence="1" type="ORF">V6N11_016953</name>
</gene>